<organism evidence="2 3">
    <name type="scientific">Paralvinella palmiformis</name>
    <dbReference type="NCBI Taxonomy" id="53620"/>
    <lineage>
        <taxon>Eukaryota</taxon>
        <taxon>Metazoa</taxon>
        <taxon>Spiralia</taxon>
        <taxon>Lophotrochozoa</taxon>
        <taxon>Annelida</taxon>
        <taxon>Polychaeta</taxon>
        <taxon>Sedentaria</taxon>
        <taxon>Canalipalpata</taxon>
        <taxon>Terebellida</taxon>
        <taxon>Terebelliformia</taxon>
        <taxon>Alvinellidae</taxon>
        <taxon>Paralvinella</taxon>
    </lineage>
</organism>
<accession>A0AAD9NAN3</accession>
<comment type="caution">
    <text evidence="2">The sequence shown here is derived from an EMBL/GenBank/DDBJ whole genome shotgun (WGS) entry which is preliminary data.</text>
</comment>
<keyword evidence="3" id="KW-1185">Reference proteome</keyword>
<dbReference type="GO" id="GO:0061630">
    <property type="term" value="F:ubiquitin protein ligase activity"/>
    <property type="evidence" value="ECO:0007669"/>
    <property type="project" value="TreeGrafter"/>
</dbReference>
<dbReference type="GO" id="GO:0006513">
    <property type="term" value="P:protein monoubiquitination"/>
    <property type="evidence" value="ECO:0007669"/>
    <property type="project" value="TreeGrafter"/>
</dbReference>
<dbReference type="GO" id="GO:0036297">
    <property type="term" value="P:interstrand cross-link repair"/>
    <property type="evidence" value="ECO:0007669"/>
    <property type="project" value="InterPro"/>
</dbReference>
<dbReference type="GO" id="GO:0043240">
    <property type="term" value="C:Fanconi anaemia nuclear complex"/>
    <property type="evidence" value="ECO:0007669"/>
    <property type="project" value="InterPro"/>
</dbReference>
<dbReference type="EMBL" id="JAODUP010000137">
    <property type="protein sequence ID" value="KAK2160239.1"/>
    <property type="molecule type" value="Genomic_DNA"/>
</dbReference>
<dbReference type="Proteomes" id="UP001208570">
    <property type="component" value="Unassembled WGS sequence"/>
</dbReference>
<gene>
    <name evidence="2" type="ORF">LSH36_137g01023</name>
</gene>
<evidence type="ECO:0000313" key="2">
    <source>
        <dbReference type="EMBL" id="KAK2160239.1"/>
    </source>
</evidence>
<dbReference type="InterPro" id="IPR013083">
    <property type="entry name" value="Znf_RING/FYVE/PHD"/>
</dbReference>
<evidence type="ECO:0000259" key="1">
    <source>
        <dbReference type="Pfam" id="PF11793"/>
    </source>
</evidence>
<reference evidence="2" key="1">
    <citation type="journal article" date="2023" name="Mol. Biol. Evol.">
        <title>Third-Generation Sequencing Reveals the Adaptive Role of the Epigenome in Three Deep-Sea Polychaetes.</title>
        <authorList>
            <person name="Perez M."/>
            <person name="Aroh O."/>
            <person name="Sun Y."/>
            <person name="Lan Y."/>
            <person name="Juniper S.K."/>
            <person name="Young C.R."/>
            <person name="Angers B."/>
            <person name="Qian P.Y."/>
        </authorList>
    </citation>
    <scope>NUCLEOTIDE SEQUENCE</scope>
    <source>
        <strain evidence="2">P08H-3</strain>
    </source>
</reference>
<sequence length="48" mass="5755">MVFSRHFSDLIVFYFQWLQSLPSFRQSFNVTFGECPYCSTPISVKTRR</sequence>
<feature type="domain" description="FANCL C-terminal" evidence="1">
    <location>
        <begin position="15"/>
        <end position="46"/>
    </location>
</feature>
<dbReference type="PANTHER" id="PTHR13206:SF0">
    <property type="entry name" value="E3 UBIQUITIN-PROTEIN LIGASE FANCL"/>
    <property type="match status" value="1"/>
</dbReference>
<dbReference type="InterPro" id="IPR026848">
    <property type="entry name" value="Fancl"/>
</dbReference>
<dbReference type="SMART" id="SM01197">
    <property type="entry name" value="FANCL_C"/>
    <property type="match status" value="1"/>
</dbReference>
<dbReference type="Pfam" id="PF11793">
    <property type="entry name" value="FANCL_C"/>
    <property type="match status" value="1"/>
</dbReference>
<proteinExistence type="predicted"/>
<dbReference type="Gene3D" id="3.30.40.10">
    <property type="entry name" value="Zinc/RING finger domain, C3HC4 (zinc finger)"/>
    <property type="match status" value="1"/>
</dbReference>
<name>A0AAD9NAN3_9ANNE</name>
<protein>
    <recommendedName>
        <fullName evidence="1">FANCL C-terminal domain-containing protein</fullName>
    </recommendedName>
</protein>
<dbReference type="AlphaFoldDB" id="A0AAD9NAN3"/>
<dbReference type="InterPro" id="IPR026850">
    <property type="entry name" value="FANCL_C"/>
</dbReference>
<dbReference type="PANTHER" id="PTHR13206">
    <property type="entry name" value="UBIQUITIN LIGASE PROTEIN PHF9 FANCONI ANEMIA GROUP L PROTEIN"/>
    <property type="match status" value="1"/>
</dbReference>
<evidence type="ECO:0000313" key="3">
    <source>
        <dbReference type="Proteomes" id="UP001208570"/>
    </source>
</evidence>